<feature type="transmembrane region" description="Helical" evidence="1">
    <location>
        <begin position="22"/>
        <end position="39"/>
    </location>
</feature>
<evidence type="ECO:0000313" key="3">
    <source>
        <dbReference type="Proteomes" id="UP000012062"/>
    </source>
</evidence>
<comment type="caution">
    <text evidence="2">The sequence shown here is derived from an EMBL/GenBank/DDBJ whole genome shotgun (WGS) entry which is preliminary data.</text>
</comment>
<sequence length="67" mass="6932">MHSQDNDPAGSNLRTQNMNAKIEQALHILSAVVTFAAAFGLDPVVVASSLSAINVGLAILAGFRAEP</sequence>
<keyword evidence="1" id="KW-0812">Transmembrane</keyword>
<keyword evidence="3" id="KW-1185">Reference proteome</keyword>
<name>M5EWA8_9HYPH</name>
<dbReference type="Proteomes" id="UP000012062">
    <property type="component" value="Unassembled WGS sequence"/>
</dbReference>
<protein>
    <submittedName>
        <fullName evidence="2">Uncharacterized protein</fullName>
    </submittedName>
</protein>
<evidence type="ECO:0000313" key="2">
    <source>
        <dbReference type="EMBL" id="CCV03951.1"/>
    </source>
</evidence>
<dbReference type="AlphaFoldDB" id="M5EWA8"/>
<keyword evidence="1" id="KW-0472">Membrane</keyword>
<organism evidence="2 3">
    <name type="scientific">Mesorhizobium metallidurans STM 2683</name>
    <dbReference type="NCBI Taxonomy" id="1297569"/>
    <lineage>
        <taxon>Bacteria</taxon>
        <taxon>Pseudomonadati</taxon>
        <taxon>Pseudomonadota</taxon>
        <taxon>Alphaproteobacteria</taxon>
        <taxon>Hyphomicrobiales</taxon>
        <taxon>Phyllobacteriaceae</taxon>
        <taxon>Mesorhizobium</taxon>
    </lineage>
</organism>
<gene>
    <name evidence="2" type="ORF">MESS2_1160072</name>
</gene>
<evidence type="ECO:0000256" key="1">
    <source>
        <dbReference type="SAM" id="Phobius"/>
    </source>
</evidence>
<keyword evidence="1" id="KW-1133">Transmembrane helix</keyword>
<accession>M5EWA8</accession>
<proteinExistence type="predicted"/>
<reference evidence="2 3" key="1">
    <citation type="submission" date="2013-02" db="EMBL/GenBank/DDBJ databases">
        <authorList>
            <person name="Genoscope - CEA"/>
        </authorList>
    </citation>
    <scope>NUCLEOTIDE SEQUENCE [LARGE SCALE GENOMIC DNA]</scope>
    <source>
        <strain evidence="2 3">STM 2683</strain>
    </source>
</reference>
<dbReference type="EMBL" id="CAUM01000020">
    <property type="protein sequence ID" value="CCV03951.1"/>
    <property type="molecule type" value="Genomic_DNA"/>
</dbReference>